<dbReference type="PANTHER" id="PTHR37315:SF1">
    <property type="entry name" value="UPF0311 PROTEIN BLR7842"/>
    <property type="match status" value="1"/>
</dbReference>
<comment type="caution">
    <text evidence="1">The sequence shown here is derived from an EMBL/GenBank/DDBJ whole genome shotgun (WGS) entry which is preliminary data.</text>
</comment>
<evidence type="ECO:0000313" key="1">
    <source>
        <dbReference type="EMBL" id="KAJ5274357.1"/>
    </source>
</evidence>
<keyword evidence="2" id="KW-1185">Reference proteome</keyword>
<dbReference type="Pfam" id="PF11578">
    <property type="entry name" value="DUF3237"/>
    <property type="match status" value="1"/>
</dbReference>
<reference evidence="1 2" key="1">
    <citation type="journal article" date="2023" name="IMA Fungus">
        <title>Comparative genomic study of the Penicillium genus elucidates a diverse pangenome and 15 lateral gene transfer events.</title>
        <authorList>
            <person name="Petersen C."/>
            <person name="Sorensen T."/>
            <person name="Nielsen M.R."/>
            <person name="Sondergaard T.E."/>
            <person name="Sorensen J.L."/>
            <person name="Fitzpatrick D.A."/>
            <person name="Frisvad J.C."/>
            <person name="Nielsen K.L."/>
        </authorList>
    </citation>
    <scope>NUCLEOTIDE SEQUENCE [LARGE SCALE GENOMIC DNA]</scope>
    <source>
        <strain evidence="1 2">IBT 3361</strain>
    </source>
</reference>
<proteinExistence type="predicted"/>
<evidence type="ECO:0000313" key="2">
    <source>
        <dbReference type="Proteomes" id="UP001220256"/>
    </source>
</evidence>
<accession>A0ABQ8WNP8</accession>
<dbReference type="EMBL" id="JAPVEB010000002">
    <property type="protein sequence ID" value="KAJ5274357.1"/>
    <property type="molecule type" value="Genomic_DNA"/>
</dbReference>
<dbReference type="Gene3D" id="2.40.160.20">
    <property type="match status" value="1"/>
</dbReference>
<gene>
    <name evidence="1" type="ORF">N7505_002902</name>
</gene>
<dbReference type="PANTHER" id="PTHR37315">
    <property type="entry name" value="UPF0311 PROTEIN BLR7842"/>
    <property type="match status" value="1"/>
</dbReference>
<organism evidence="1 2">
    <name type="scientific">Penicillium chrysogenum</name>
    <name type="common">Penicillium notatum</name>
    <dbReference type="NCBI Taxonomy" id="5076"/>
    <lineage>
        <taxon>Eukaryota</taxon>
        <taxon>Fungi</taxon>
        <taxon>Dikarya</taxon>
        <taxon>Ascomycota</taxon>
        <taxon>Pezizomycotina</taxon>
        <taxon>Eurotiomycetes</taxon>
        <taxon>Eurotiomycetidae</taxon>
        <taxon>Eurotiales</taxon>
        <taxon>Aspergillaceae</taxon>
        <taxon>Penicillium</taxon>
        <taxon>Penicillium chrysogenum species complex</taxon>
    </lineage>
</organism>
<protein>
    <submittedName>
        <fullName evidence="1">Uncharacterized protein</fullName>
    </submittedName>
</protein>
<dbReference type="InterPro" id="IPR020915">
    <property type="entry name" value="UPF0311"/>
</dbReference>
<name>A0ABQ8WNP8_PENCH</name>
<dbReference type="Proteomes" id="UP001220256">
    <property type="component" value="Unassembled WGS sequence"/>
</dbReference>
<sequence length="198" mass="21915">MTKEDCKVRESPGNVLYPEVPSMKAPSLEFVYRLVAKMHPTDGYDISNVMGTGVSRSIGHIQSGTVKGPGIEGIVMENSGADWAQQIHSKKIYYKLDARYSIKTSDGNHIFVQARGLFRPGPEVTFDFEKSMDASYSQDQVEYFTHITFEAAGNGPYNWMNGIVAIGALQSYGGAAIIDCWRLTNFPGQKVEDVYVGR</sequence>